<protein>
    <submittedName>
        <fullName evidence="11">Uncharacterized protein LOC108622866</fullName>
    </submittedName>
</protein>
<evidence type="ECO:0000256" key="3">
    <source>
        <dbReference type="ARBA" id="ARBA00022692"/>
    </source>
</evidence>
<keyword evidence="2" id="KW-0336">GPI-anchor</keyword>
<keyword evidence="10" id="KW-1185">Reference proteome</keyword>
<gene>
    <name evidence="11" type="primary">LOC108622866</name>
</gene>
<keyword evidence="7" id="KW-0325">Glycoprotein</keyword>
<evidence type="ECO:0000256" key="9">
    <source>
        <dbReference type="SAM" id="SignalP"/>
    </source>
</evidence>
<dbReference type="KEGG" id="ccal:108622866"/>
<dbReference type="RefSeq" id="XP_026667640.1">
    <property type="nucleotide sequence ID" value="XM_026811839.1"/>
</dbReference>
<evidence type="ECO:0000256" key="2">
    <source>
        <dbReference type="ARBA" id="ARBA00022622"/>
    </source>
</evidence>
<dbReference type="GO" id="GO:0098552">
    <property type="term" value="C:side of membrane"/>
    <property type="evidence" value="ECO:0007669"/>
    <property type="project" value="UniProtKB-KW"/>
</dbReference>
<dbReference type="AlphaFoldDB" id="A0AAJ7W931"/>
<proteinExistence type="predicted"/>
<keyword evidence="8" id="KW-0449">Lipoprotein</keyword>
<dbReference type="GO" id="GO:0030431">
    <property type="term" value="P:sleep"/>
    <property type="evidence" value="ECO:0007669"/>
    <property type="project" value="InterPro"/>
</dbReference>
<feature type="chain" id="PRO_5042533765" evidence="9">
    <location>
        <begin position="22"/>
        <end position="144"/>
    </location>
</feature>
<dbReference type="GO" id="GO:0032222">
    <property type="term" value="P:regulation of synaptic transmission, cholinergic"/>
    <property type="evidence" value="ECO:0007669"/>
    <property type="project" value="InterPro"/>
</dbReference>
<dbReference type="InterPro" id="IPR031424">
    <property type="entry name" value="QVR-like"/>
</dbReference>
<accession>A0AAJ7W931</accession>
<keyword evidence="4 9" id="KW-0732">Signal</keyword>
<dbReference type="GeneID" id="108622866"/>
<reference evidence="11" key="1">
    <citation type="submission" date="2025-08" db="UniProtKB">
        <authorList>
            <consortium name="RefSeq"/>
        </authorList>
    </citation>
    <scope>IDENTIFICATION</scope>
    <source>
        <tissue evidence="11">Whole body</tissue>
    </source>
</reference>
<keyword evidence="5" id="KW-1133">Transmembrane helix</keyword>
<evidence type="ECO:0000313" key="10">
    <source>
        <dbReference type="Proteomes" id="UP000694925"/>
    </source>
</evidence>
<name>A0AAJ7W931_9HYME</name>
<evidence type="ECO:0000256" key="1">
    <source>
        <dbReference type="ARBA" id="ARBA00004589"/>
    </source>
</evidence>
<keyword evidence="3" id="KW-0812">Transmembrane</keyword>
<dbReference type="InterPro" id="IPR050975">
    <property type="entry name" value="Sleep_regulator"/>
</dbReference>
<dbReference type="PANTHER" id="PTHR33562">
    <property type="entry name" value="ATILLA, ISOFORM B-RELATED-RELATED"/>
    <property type="match status" value="1"/>
</dbReference>
<dbReference type="Pfam" id="PF17064">
    <property type="entry name" value="QVR"/>
    <property type="match status" value="1"/>
</dbReference>
<evidence type="ECO:0000313" key="11">
    <source>
        <dbReference type="RefSeq" id="XP_026667640.1"/>
    </source>
</evidence>
<dbReference type="Proteomes" id="UP000694925">
    <property type="component" value="Unplaced"/>
</dbReference>
<evidence type="ECO:0000256" key="8">
    <source>
        <dbReference type="ARBA" id="ARBA00023288"/>
    </source>
</evidence>
<organism evidence="10 11">
    <name type="scientific">Ceratina calcarata</name>
    <dbReference type="NCBI Taxonomy" id="156304"/>
    <lineage>
        <taxon>Eukaryota</taxon>
        <taxon>Metazoa</taxon>
        <taxon>Ecdysozoa</taxon>
        <taxon>Arthropoda</taxon>
        <taxon>Hexapoda</taxon>
        <taxon>Insecta</taxon>
        <taxon>Pterygota</taxon>
        <taxon>Neoptera</taxon>
        <taxon>Endopterygota</taxon>
        <taxon>Hymenoptera</taxon>
        <taxon>Apocrita</taxon>
        <taxon>Aculeata</taxon>
        <taxon>Apoidea</taxon>
        <taxon>Anthophila</taxon>
        <taxon>Apidae</taxon>
        <taxon>Ceratina</taxon>
        <taxon>Zadontomerus</taxon>
    </lineage>
</organism>
<comment type="subcellular location">
    <subcellularLocation>
        <location evidence="1">Membrane</location>
        <topology evidence="1">Lipid-anchor</topology>
        <topology evidence="1">GPI-anchor</topology>
    </subcellularLocation>
</comment>
<sequence>MVGQVSLAAVIFLLYLDRARGELWCYECNTDVRRGHTRECNDPYFASPYFDLTHCPRNESQHCLKAIVDYGGVLVTVRGCVPSREIGGYCQQEEYFPGSNVVCLFCKSYACNGQSTADLFILENFNVFLTILIAVACRNVARFN</sequence>
<feature type="signal peptide" evidence="9">
    <location>
        <begin position="1"/>
        <end position="21"/>
    </location>
</feature>
<evidence type="ECO:0000256" key="4">
    <source>
        <dbReference type="ARBA" id="ARBA00022729"/>
    </source>
</evidence>
<keyword evidence="6" id="KW-0472">Membrane</keyword>
<evidence type="ECO:0000256" key="6">
    <source>
        <dbReference type="ARBA" id="ARBA00023136"/>
    </source>
</evidence>
<evidence type="ECO:0000256" key="7">
    <source>
        <dbReference type="ARBA" id="ARBA00023180"/>
    </source>
</evidence>
<evidence type="ECO:0000256" key="5">
    <source>
        <dbReference type="ARBA" id="ARBA00022989"/>
    </source>
</evidence>